<dbReference type="GO" id="GO:0051301">
    <property type="term" value="P:cell division"/>
    <property type="evidence" value="ECO:0007669"/>
    <property type="project" value="UniProtKB-KW"/>
</dbReference>
<dbReference type="SMART" id="SM00385">
    <property type="entry name" value="CYCLIN"/>
    <property type="match status" value="1"/>
</dbReference>
<dbReference type="Proteomes" id="UP000053664">
    <property type="component" value="Unassembled WGS sequence"/>
</dbReference>
<keyword evidence="3 5" id="KW-0195">Cyclin</keyword>
<dbReference type="OrthoDB" id="5590282at2759"/>
<evidence type="ECO:0000256" key="5">
    <source>
        <dbReference type="RuleBase" id="RU000383"/>
    </source>
</evidence>
<dbReference type="InterPro" id="IPR006671">
    <property type="entry name" value="Cyclin_N"/>
</dbReference>
<evidence type="ECO:0000256" key="2">
    <source>
        <dbReference type="ARBA" id="ARBA00022618"/>
    </source>
</evidence>
<feature type="domain" description="Cyclin C-terminal" evidence="8">
    <location>
        <begin position="248"/>
        <end position="363"/>
    </location>
</feature>
<sequence length="533" mass="57802">MPPSTSSTSSSAGRRNSFYARHHRSNSANSTGSASSSKGKSSSRTRNPSPLGLSKQQTAVLLAASTASKRSSISSTASSSTSVASTSTFATSGPSTSAAAIAGAEPRNMLLEDEYQDEVIAHMHTMETQTMASIELMDVQPELRWFMRPYLVDFLIEIHQTFRLRPETLFLTMNIVDRYVSKRIVYKRHYQLVGCAALLIAAKFEDSKDRVPSVGDLSQMCCNAYDESAFTQMEGHVLSTIGWTLGHPTAEAWLRIESARAKEDIKTLNAARFLLEASLFQREFIGVTSSALTRGALILARLICGQTSRLHRAAVTEEQEEAANSAAQMLDAYLVESLQDLSVILVKKHSHSHFSNASTLVCDWYRARAAAAAAPAGLLPAQALRSGEGRNGAEVDEDEDDDEDVEDDDSMCSRSTTPSSMLSTPSRSMDEDEDDEDEMPVTPLSLYSLHDPLSSAAAAAVSNMSVDRAASVHHRGAASEAGKENRPHHQHHHYAAAAERQQKPAPVNVKAPTIVVSESRPALSAMPSWQCNV</sequence>
<dbReference type="RefSeq" id="XP_007880127.1">
    <property type="nucleotide sequence ID" value="XM_007881936.1"/>
</dbReference>
<evidence type="ECO:0000259" key="8">
    <source>
        <dbReference type="SMART" id="SM01332"/>
    </source>
</evidence>
<evidence type="ECO:0000259" key="7">
    <source>
        <dbReference type="SMART" id="SM00385"/>
    </source>
</evidence>
<dbReference type="GO" id="GO:0051726">
    <property type="term" value="P:regulation of cell cycle"/>
    <property type="evidence" value="ECO:0007669"/>
    <property type="project" value="UniProtKB-ARBA"/>
</dbReference>
<dbReference type="CDD" id="cd20559">
    <property type="entry name" value="CYCLIN_ScCLN_like"/>
    <property type="match status" value="1"/>
</dbReference>
<dbReference type="Gene3D" id="1.10.472.10">
    <property type="entry name" value="Cyclin-like"/>
    <property type="match status" value="2"/>
</dbReference>
<dbReference type="SMART" id="SM01332">
    <property type="entry name" value="Cyclin_C"/>
    <property type="match status" value="1"/>
</dbReference>
<evidence type="ECO:0000256" key="4">
    <source>
        <dbReference type="ARBA" id="ARBA00023306"/>
    </source>
</evidence>
<evidence type="ECO:0000313" key="9">
    <source>
        <dbReference type="EMBL" id="EPQ28084.1"/>
    </source>
</evidence>
<feature type="compositionally biased region" description="Low complexity" evidence="6">
    <location>
        <begin position="413"/>
        <end position="427"/>
    </location>
</feature>
<evidence type="ECO:0000256" key="3">
    <source>
        <dbReference type="ARBA" id="ARBA00023127"/>
    </source>
</evidence>
<dbReference type="GO" id="GO:0019887">
    <property type="term" value="F:protein kinase regulator activity"/>
    <property type="evidence" value="ECO:0007669"/>
    <property type="project" value="UniProtKB-ARBA"/>
</dbReference>
<organism evidence="9 10">
    <name type="scientific">Pseudozyma flocculosa PF-1</name>
    <dbReference type="NCBI Taxonomy" id="1277687"/>
    <lineage>
        <taxon>Eukaryota</taxon>
        <taxon>Fungi</taxon>
        <taxon>Dikarya</taxon>
        <taxon>Basidiomycota</taxon>
        <taxon>Ustilaginomycotina</taxon>
        <taxon>Ustilaginomycetes</taxon>
        <taxon>Ustilaginales</taxon>
        <taxon>Ustilaginaceae</taxon>
        <taxon>Pseudozyma</taxon>
    </lineage>
</organism>
<dbReference type="Pfam" id="PF02984">
    <property type="entry name" value="Cyclin_C"/>
    <property type="match status" value="1"/>
</dbReference>
<dbReference type="eggNOG" id="KOG0653">
    <property type="taxonomic scope" value="Eukaryota"/>
</dbReference>
<keyword evidence="2" id="KW-0132">Cell division</keyword>
<dbReference type="GeneID" id="19318515"/>
<dbReference type="SUPFAM" id="SSF47954">
    <property type="entry name" value="Cyclin-like"/>
    <property type="match status" value="2"/>
</dbReference>
<dbReference type="GO" id="GO:0044843">
    <property type="term" value="P:cell cycle G1/S phase transition"/>
    <property type="evidence" value="ECO:0007669"/>
    <property type="project" value="UniProtKB-ARBA"/>
</dbReference>
<reference evidence="9 10" key="1">
    <citation type="journal article" date="2013" name="Plant Cell">
        <title>The transition from a phytopathogenic smut ancestor to an anamorphic biocontrol agent deciphered by comparative whole-genome analysis.</title>
        <authorList>
            <person name="Lefebvre F."/>
            <person name="Joly D.L."/>
            <person name="Labbe C."/>
            <person name="Teichmann B."/>
            <person name="Linning R."/>
            <person name="Belzile F."/>
            <person name="Bakkeren G."/>
            <person name="Belanger R.R."/>
        </authorList>
    </citation>
    <scope>NUCLEOTIDE SEQUENCE [LARGE SCALE GENOMIC DNA]</scope>
    <source>
        <strain evidence="9 10">PF-1</strain>
    </source>
</reference>
<comment type="similarity">
    <text evidence="1 5">Belongs to the cyclin family.</text>
</comment>
<dbReference type="EMBL" id="KE361636">
    <property type="protein sequence ID" value="EPQ28084.1"/>
    <property type="molecule type" value="Genomic_DNA"/>
</dbReference>
<dbReference type="AlphaFoldDB" id="A0A061H6K0"/>
<dbReference type="InterPro" id="IPR048258">
    <property type="entry name" value="Cyclins_cyclin-box"/>
</dbReference>
<protein>
    <submittedName>
        <fullName evidence="9">Uncharacterized protein</fullName>
    </submittedName>
</protein>
<gene>
    <name evidence="9" type="ORF">PFL1_04411</name>
</gene>
<dbReference type="PROSITE" id="PS00292">
    <property type="entry name" value="CYCLINS"/>
    <property type="match status" value="1"/>
</dbReference>
<dbReference type="InterPro" id="IPR004367">
    <property type="entry name" value="Cyclin_C-dom"/>
</dbReference>
<feature type="compositionally biased region" description="Acidic residues" evidence="6">
    <location>
        <begin position="430"/>
        <end position="439"/>
    </location>
</feature>
<feature type="region of interest" description="Disordered" evidence="6">
    <location>
        <begin position="1"/>
        <end position="54"/>
    </location>
</feature>
<dbReference type="Pfam" id="PF00134">
    <property type="entry name" value="Cyclin_N"/>
    <property type="match status" value="1"/>
</dbReference>
<dbReference type="KEGG" id="pfp:PFL1_04411"/>
<dbReference type="FunFam" id="1.10.472.10:FF:000010">
    <property type="entry name" value="G1/S-specific cyclin Cln1"/>
    <property type="match status" value="1"/>
</dbReference>
<feature type="region of interest" description="Disordered" evidence="6">
    <location>
        <begin position="385"/>
        <end position="439"/>
    </location>
</feature>
<dbReference type="InterPro" id="IPR039361">
    <property type="entry name" value="Cyclin"/>
</dbReference>
<dbReference type="InterPro" id="IPR036915">
    <property type="entry name" value="Cyclin-like_sf"/>
</dbReference>
<dbReference type="HOGENOM" id="CLU_020695_4_3_1"/>
<dbReference type="InterPro" id="IPR013763">
    <property type="entry name" value="Cyclin-like_dom"/>
</dbReference>
<proteinExistence type="inferred from homology"/>
<evidence type="ECO:0000256" key="1">
    <source>
        <dbReference type="ARBA" id="ARBA00008742"/>
    </source>
</evidence>
<feature type="domain" description="Cyclin-like" evidence="7">
    <location>
        <begin position="153"/>
        <end position="239"/>
    </location>
</feature>
<evidence type="ECO:0000256" key="6">
    <source>
        <dbReference type="SAM" id="MobiDB-lite"/>
    </source>
</evidence>
<feature type="compositionally biased region" description="Low complexity" evidence="6">
    <location>
        <begin position="1"/>
        <end position="11"/>
    </location>
</feature>
<feature type="compositionally biased region" description="Low complexity" evidence="6">
    <location>
        <begin position="26"/>
        <end position="45"/>
    </location>
</feature>
<feature type="region of interest" description="Disordered" evidence="6">
    <location>
        <begin position="471"/>
        <end position="507"/>
    </location>
</feature>
<keyword evidence="4" id="KW-0131">Cell cycle</keyword>
<name>A0A061H6K0_9BASI</name>
<dbReference type="PANTHER" id="PTHR10177">
    <property type="entry name" value="CYCLINS"/>
    <property type="match status" value="1"/>
</dbReference>
<evidence type="ECO:0000313" key="10">
    <source>
        <dbReference type="Proteomes" id="UP000053664"/>
    </source>
</evidence>
<accession>A0A061H6K0</accession>
<feature type="compositionally biased region" description="Acidic residues" evidence="6">
    <location>
        <begin position="394"/>
        <end position="410"/>
    </location>
</feature>